<sequence length="107" mass="12451">MVSEATVRSLSLLAVEILDSLLLYGTLDQQTRSKEADDDMRTRHPLVNRLLVSIYQKSEYKCSKRRKVGSRAKEPVREVLRRYAGDHRLYGEREKCSHEYIIPSVEI</sequence>
<name>A0A4Z1L6K4_9HELO</name>
<protein>
    <submittedName>
        <fullName evidence="1">Uncharacterized protein</fullName>
    </submittedName>
</protein>
<reference evidence="1 2" key="1">
    <citation type="submission" date="2017-12" db="EMBL/GenBank/DDBJ databases">
        <title>Comparative genomics of Botrytis spp.</title>
        <authorList>
            <person name="Valero-Jimenez C.A."/>
            <person name="Tapia P."/>
            <person name="Veloso J."/>
            <person name="Silva-Moreno E."/>
            <person name="Staats M."/>
            <person name="Valdes J.H."/>
            <person name="Van Kan J.A.L."/>
        </authorList>
    </citation>
    <scope>NUCLEOTIDE SEQUENCE [LARGE SCALE GENOMIC DNA]</scope>
    <source>
        <strain evidence="1 2">MUCL3349</strain>
    </source>
</reference>
<keyword evidence="2" id="KW-1185">Reference proteome</keyword>
<organism evidence="1 2">
    <name type="scientific">Botrytis porri</name>
    <dbReference type="NCBI Taxonomy" id="87229"/>
    <lineage>
        <taxon>Eukaryota</taxon>
        <taxon>Fungi</taxon>
        <taxon>Dikarya</taxon>
        <taxon>Ascomycota</taxon>
        <taxon>Pezizomycotina</taxon>
        <taxon>Leotiomycetes</taxon>
        <taxon>Helotiales</taxon>
        <taxon>Sclerotiniaceae</taxon>
        <taxon>Botrytis</taxon>
    </lineage>
</organism>
<accession>A0A4Z1L6K4</accession>
<dbReference type="Proteomes" id="UP000297280">
    <property type="component" value="Unassembled WGS sequence"/>
</dbReference>
<evidence type="ECO:0000313" key="1">
    <source>
        <dbReference type="EMBL" id="TGO92123.1"/>
    </source>
</evidence>
<dbReference type="AlphaFoldDB" id="A0A4Z1L6K4"/>
<proteinExistence type="predicted"/>
<evidence type="ECO:0000313" key="2">
    <source>
        <dbReference type="Proteomes" id="UP000297280"/>
    </source>
</evidence>
<dbReference type="EMBL" id="PQXO01000009">
    <property type="protein sequence ID" value="TGO92123.1"/>
    <property type="molecule type" value="Genomic_DNA"/>
</dbReference>
<comment type="caution">
    <text evidence="1">The sequence shown here is derived from an EMBL/GenBank/DDBJ whole genome shotgun (WGS) entry which is preliminary data.</text>
</comment>
<gene>
    <name evidence="1" type="ORF">BPOR_0009g00020</name>
</gene>